<evidence type="ECO:0000313" key="2">
    <source>
        <dbReference type="EMBL" id="OLQ02913.1"/>
    </source>
</evidence>
<keyword evidence="3" id="KW-1185">Reference proteome</keyword>
<feature type="signal peptide" evidence="1">
    <location>
        <begin position="1"/>
        <end position="21"/>
    </location>
</feature>
<proteinExistence type="predicted"/>
<sequence>MTSLTSFLSLVVVLRLVPVTGYKLVHSEASETQKPSICSPQLEPTPCETILQEETFGSRCAEECTTKVSLSGLDFKDPKLETAGQHTKCFLDMIDKAEQAGDTMAVETLTTLMLGEADNDATQVATLHELQMETMNSQILAAKEDAAQWAQEFKMDKKCRPENINIDYFVNRLKVKNGSAACGSSLLQTAHQDVADRLSITLNRHAQHVLALHTHENQLGHLFLQQIQAATSGDLEDTAVGNFYEKFVEATTGNLTSEQRARLKHLDQDLHWKKVRSTAPCDVSRTTGSASAMVRSLSWCAGCGIAMPPRDPAQIKAKEEAAVEAEEEAAMQEFAGSEGALVDSSARGQECRRYLGWWRLQNYKNKRREVPCLSADMITCIGVKPADPLKLKFSIGAAIEEDCGQGLDGTIATFRVNLKLLLCLGIPGISHKLQLFNADCMDLAGVKYSPFIGRLTVGDVYRVTGEEQECIDWLDDQCGAHKVQVEERRDPRLERPLSSLQADSKVPQRTFVTTRNKIGSD</sequence>
<name>A0A1Q9E673_SYMMI</name>
<comment type="caution">
    <text evidence="2">The sequence shown here is derived from an EMBL/GenBank/DDBJ whole genome shotgun (WGS) entry which is preliminary data.</text>
</comment>
<protein>
    <submittedName>
        <fullName evidence="2">Uncharacterized protein</fullName>
    </submittedName>
</protein>
<gene>
    <name evidence="2" type="ORF">AK812_SmicGene14155</name>
</gene>
<dbReference type="AlphaFoldDB" id="A0A1Q9E673"/>
<dbReference type="Proteomes" id="UP000186817">
    <property type="component" value="Unassembled WGS sequence"/>
</dbReference>
<reference evidence="2 3" key="1">
    <citation type="submission" date="2016-02" db="EMBL/GenBank/DDBJ databases">
        <title>Genome analysis of coral dinoflagellate symbionts highlights evolutionary adaptations to a symbiotic lifestyle.</title>
        <authorList>
            <person name="Aranda M."/>
            <person name="Li Y."/>
            <person name="Liew Y.J."/>
            <person name="Baumgarten S."/>
            <person name="Simakov O."/>
            <person name="Wilson M."/>
            <person name="Piel J."/>
            <person name="Ashoor H."/>
            <person name="Bougouffa S."/>
            <person name="Bajic V.B."/>
            <person name="Ryu T."/>
            <person name="Ravasi T."/>
            <person name="Bayer T."/>
            <person name="Micklem G."/>
            <person name="Kim H."/>
            <person name="Bhak J."/>
            <person name="Lajeunesse T.C."/>
            <person name="Voolstra C.R."/>
        </authorList>
    </citation>
    <scope>NUCLEOTIDE SEQUENCE [LARGE SCALE GENOMIC DNA]</scope>
    <source>
        <strain evidence="2 3">CCMP2467</strain>
    </source>
</reference>
<evidence type="ECO:0000313" key="3">
    <source>
        <dbReference type="Proteomes" id="UP000186817"/>
    </source>
</evidence>
<feature type="chain" id="PRO_5012096171" evidence="1">
    <location>
        <begin position="22"/>
        <end position="521"/>
    </location>
</feature>
<dbReference type="OrthoDB" id="424430at2759"/>
<dbReference type="EMBL" id="LSRX01000250">
    <property type="protein sequence ID" value="OLQ02913.1"/>
    <property type="molecule type" value="Genomic_DNA"/>
</dbReference>
<keyword evidence="1" id="KW-0732">Signal</keyword>
<accession>A0A1Q9E673</accession>
<evidence type="ECO:0000256" key="1">
    <source>
        <dbReference type="SAM" id="SignalP"/>
    </source>
</evidence>
<organism evidence="2 3">
    <name type="scientific">Symbiodinium microadriaticum</name>
    <name type="common">Dinoflagellate</name>
    <name type="synonym">Zooxanthella microadriatica</name>
    <dbReference type="NCBI Taxonomy" id="2951"/>
    <lineage>
        <taxon>Eukaryota</taxon>
        <taxon>Sar</taxon>
        <taxon>Alveolata</taxon>
        <taxon>Dinophyceae</taxon>
        <taxon>Suessiales</taxon>
        <taxon>Symbiodiniaceae</taxon>
        <taxon>Symbiodinium</taxon>
    </lineage>
</organism>